<feature type="region of interest" description="Actin-binding" evidence="5">
    <location>
        <begin position="609"/>
        <end position="631"/>
    </location>
</feature>
<evidence type="ECO:0000256" key="2">
    <source>
        <dbReference type="ARBA" id="ARBA00022840"/>
    </source>
</evidence>
<sequence>MEYVWVRSDTDDDFEIVFGARIIESLRNRYKIRDDYGKESYVASINVLRPMHPSCVKDVDDMILLGDLQEFSILRNLELRYMKNLIYTYTGNVLIAVNPYQSLPIYGPEVVKLYRGKKLGELPPHLFAVGDVSYDNMRVNGEKQCVIINGESGAGKTQSAKILLQYYATITGKHSEIEEQILESNPILEAFGNATTIRNNNSSRFGKYISINFNWEGKMKQAEIKQFLLEKSRVVMQSNGEKNYHVFYMLVNGLSQKEKDLLGLKDILCYKYLSEGSADEGKSKAERTEEFRAFRKALSILNFSNSLIWSIFELLAAILHFGNIVYNEITRNGVEAVEVWDSREISLISVLLSVPTQYIKACLSKRTIAIGSEQVLKDMNVQQAVDTRDGFAKAIYGNLFNFIVRKINEATNKEKVDGNAYIGVLDVFGFENYESNSFEQFCINLANEHLQQFFIRHTFKLEQRQYMDEGIAWKNIDFIDNKNVIMMLSTETMNLISIINDQSKFPNSTDETLLGKLIEHHGENENFLRPKYNNILVFGVKHFAGVVLYDIKDFLEKNRDSYSSDFLKLVTLSENQLLKTIFTEDVNNDMRYSRKKTQTTSATKFKNSLDALMSELNQCQPFFIRCIKPNDLKKPNLFNRKLCCQQLRYSGVWETSKIRQVGYSVRYSYSEFVCRYGVLKPGLMPANRLTQAELKSVASDICLTFLKSRVELQMGYSQIFLRNLEYLKLESEREKALSRHVIILQNAFRRWLYRKRFIALRSAAITIQKYWRGARNRKRYQFWRHGLLRLQSVIRTRYRIYSYQYIRHIIIRFQSRCRGFLIRRKFYREIERRRAINIRPSHIDDREEFDRKPQGQKYKASNQHQAKNKAFAKLLIEQDSYVHGRARTRYHEASKLVDDSFHFLNDHASPRKRNSDYYEKL</sequence>
<dbReference type="Pfam" id="PF00063">
    <property type="entry name" value="Myosin_head"/>
    <property type="match status" value="1"/>
</dbReference>
<dbReference type="GO" id="GO:0003774">
    <property type="term" value="F:cytoskeletal motor activity"/>
    <property type="evidence" value="ECO:0007669"/>
    <property type="project" value="UniProtKB-UniRule"/>
</dbReference>
<comment type="similarity">
    <text evidence="5">Belongs to the TRAFAC class myosin-kinesin ATPase superfamily. Myosin family.</text>
</comment>
<evidence type="ECO:0000313" key="7">
    <source>
        <dbReference type="EMBL" id="KAL0273864.1"/>
    </source>
</evidence>
<dbReference type="PANTHER" id="PTHR46049:SF10">
    <property type="entry name" value="MYOSIN VIIA"/>
    <property type="match status" value="1"/>
</dbReference>
<dbReference type="AlphaFoldDB" id="A0AAW2HV86"/>
<dbReference type="Gene3D" id="1.20.120.720">
    <property type="entry name" value="Myosin VI head, motor domain, U50 subdomain"/>
    <property type="match status" value="1"/>
</dbReference>
<accession>A0AAW2HV86</accession>
<keyword evidence="4 5" id="KW-0505">Motor protein</keyword>
<proteinExistence type="inferred from homology"/>
<keyword evidence="1 5" id="KW-0547">Nucleotide-binding</keyword>
<feature type="domain" description="Myosin motor" evidence="6">
    <location>
        <begin position="57"/>
        <end position="734"/>
    </location>
</feature>
<dbReference type="EMBL" id="JARGDH010000003">
    <property type="protein sequence ID" value="KAL0273864.1"/>
    <property type="molecule type" value="Genomic_DNA"/>
</dbReference>
<dbReference type="Gene3D" id="1.20.58.530">
    <property type="match status" value="1"/>
</dbReference>
<organism evidence="7">
    <name type="scientific">Menopon gallinae</name>
    <name type="common">poultry shaft louse</name>
    <dbReference type="NCBI Taxonomy" id="328185"/>
    <lineage>
        <taxon>Eukaryota</taxon>
        <taxon>Metazoa</taxon>
        <taxon>Ecdysozoa</taxon>
        <taxon>Arthropoda</taxon>
        <taxon>Hexapoda</taxon>
        <taxon>Insecta</taxon>
        <taxon>Pterygota</taxon>
        <taxon>Neoptera</taxon>
        <taxon>Paraneoptera</taxon>
        <taxon>Psocodea</taxon>
        <taxon>Troctomorpha</taxon>
        <taxon>Phthiraptera</taxon>
        <taxon>Amblycera</taxon>
        <taxon>Menoponidae</taxon>
        <taxon>Menopon</taxon>
    </lineage>
</organism>
<evidence type="ECO:0000256" key="5">
    <source>
        <dbReference type="PROSITE-ProRule" id="PRU00782"/>
    </source>
</evidence>
<dbReference type="SMART" id="SM00015">
    <property type="entry name" value="IQ"/>
    <property type="match status" value="3"/>
</dbReference>
<dbReference type="PROSITE" id="PS51456">
    <property type="entry name" value="MYOSIN_MOTOR"/>
    <property type="match status" value="1"/>
</dbReference>
<feature type="binding site" evidence="5">
    <location>
        <begin position="150"/>
        <end position="157"/>
    </location>
    <ligand>
        <name>ATP</name>
        <dbReference type="ChEBI" id="CHEBI:30616"/>
    </ligand>
</feature>
<evidence type="ECO:0000259" key="6">
    <source>
        <dbReference type="PROSITE" id="PS51456"/>
    </source>
</evidence>
<dbReference type="InterPro" id="IPR051724">
    <property type="entry name" value="Actin_motor_Myosin"/>
</dbReference>
<dbReference type="GO" id="GO:0005524">
    <property type="term" value="F:ATP binding"/>
    <property type="evidence" value="ECO:0007669"/>
    <property type="project" value="UniProtKB-UniRule"/>
</dbReference>
<dbReference type="SMART" id="SM00242">
    <property type="entry name" value="MYSc"/>
    <property type="match status" value="1"/>
</dbReference>
<dbReference type="Gene3D" id="1.10.10.820">
    <property type="match status" value="1"/>
</dbReference>
<gene>
    <name evidence="7" type="ORF">PYX00_006447</name>
</gene>
<evidence type="ECO:0000256" key="4">
    <source>
        <dbReference type="ARBA" id="ARBA00023175"/>
    </source>
</evidence>
<keyword evidence="2 5" id="KW-0067">ATP-binding</keyword>
<reference evidence="7" key="1">
    <citation type="journal article" date="2024" name="Gigascience">
        <title>Chromosome-level genome of the poultry shaft louse Menopon gallinae provides insight into the host-switching and adaptive evolution of parasitic lice.</title>
        <authorList>
            <person name="Xu Y."/>
            <person name="Ma L."/>
            <person name="Liu S."/>
            <person name="Liang Y."/>
            <person name="Liu Q."/>
            <person name="He Z."/>
            <person name="Tian L."/>
            <person name="Duan Y."/>
            <person name="Cai W."/>
            <person name="Li H."/>
            <person name="Song F."/>
        </authorList>
    </citation>
    <scope>NUCLEOTIDE SEQUENCE</scope>
    <source>
        <strain evidence="7">Cailab_2023a</strain>
    </source>
</reference>
<dbReference type="InterPro" id="IPR057130">
    <property type="entry name" value="Myosin_VII_N"/>
</dbReference>
<comment type="caution">
    <text evidence="7">The sequence shown here is derived from an EMBL/GenBank/DDBJ whole genome shotgun (WGS) entry which is preliminary data.</text>
</comment>
<dbReference type="Gene3D" id="3.40.850.10">
    <property type="entry name" value="Kinesin motor domain"/>
    <property type="match status" value="1"/>
</dbReference>
<dbReference type="EMBL" id="JARGDH010000003">
    <property type="protein sequence ID" value="KAL0273865.1"/>
    <property type="molecule type" value="Genomic_DNA"/>
</dbReference>
<dbReference type="Pfam" id="PF24123">
    <property type="entry name" value="Myosin_VII_N"/>
    <property type="match status" value="1"/>
</dbReference>
<keyword evidence="3 5" id="KW-0518">Myosin</keyword>
<dbReference type="InterPro" id="IPR027417">
    <property type="entry name" value="P-loop_NTPase"/>
</dbReference>
<dbReference type="PRINTS" id="PR00193">
    <property type="entry name" value="MYOSINHEAVY"/>
</dbReference>
<dbReference type="Pfam" id="PF00612">
    <property type="entry name" value="IQ"/>
    <property type="match status" value="3"/>
</dbReference>
<dbReference type="InterPro" id="IPR000048">
    <property type="entry name" value="IQ_motif_EF-hand-BS"/>
</dbReference>
<name>A0AAW2HV86_9NEOP</name>
<dbReference type="Gene3D" id="6.20.240.20">
    <property type="match status" value="1"/>
</dbReference>
<dbReference type="GO" id="GO:0016459">
    <property type="term" value="C:myosin complex"/>
    <property type="evidence" value="ECO:0007669"/>
    <property type="project" value="UniProtKB-KW"/>
</dbReference>
<dbReference type="PANTHER" id="PTHR46049">
    <property type="entry name" value="AGAP003327-PA"/>
    <property type="match status" value="1"/>
</dbReference>
<dbReference type="SUPFAM" id="SSF52540">
    <property type="entry name" value="P-loop containing nucleoside triphosphate hydrolases"/>
    <property type="match status" value="1"/>
</dbReference>
<dbReference type="Gene3D" id="4.10.270.10">
    <property type="entry name" value="Myosin, subunit A"/>
    <property type="match status" value="1"/>
</dbReference>
<keyword evidence="5" id="KW-0009">Actin-binding</keyword>
<dbReference type="GO" id="GO:0003779">
    <property type="term" value="F:actin binding"/>
    <property type="evidence" value="ECO:0007669"/>
    <property type="project" value="UniProtKB-KW"/>
</dbReference>
<dbReference type="GO" id="GO:0005737">
    <property type="term" value="C:cytoplasm"/>
    <property type="evidence" value="ECO:0007669"/>
    <property type="project" value="UniProtKB-ARBA"/>
</dbReference>
<evidence type="ECO:0000256" key="3">
    <source>
        <dbReference type="ARBA" id="ARBA00023123"/>
    </source>
</evidence>
<protein>
    <recommendedName>
        <fullName evidence="6">Myosin motor domain-containing protein</fullName>
    </recommendedName>
</protein>
<evidence type="ECO:0000256" key="1">
    <source>
        <dbReference type="ARBA" id="ARBA00022741"/>
    </source>
</evidence>
<dbReference type="InterPro" id="IPR036961">
    <property type="entry name" value="Kinesin_motor_dom_sf"/>
</dbReference>
<dbReference type="PROSITE" id="PS50096">
    <property type="entry name" value="IQ"/>
    <property type="match status" value="2"/>
</dbReference>
<dbReference type="InterPro" id="IPR001609">
    <property type="entry name" value="Myosin_head_motor_dom-like"/>
</dbReference>
<dbReference type="Gene3D" id="1.20.5.190">
    <property type="match status" value="1"/>
</dbReference>